<dbReference type="EMBL" id="JAGGNH010000004">
    <property type="protein sequence ID" value="KAJ0973954.1"/>
    <property type="molecule type" value="Genomic_DNA"/>
</dbReference>
<feature type="region of interest" description="Disordered" evidence="6">
    <location>
        <begin position="1"/>
        <end position="43"/>
    </location>
</feature>
<keyword evidence="4" id="KW-0472">Membrane</keyword>
<organism evidence="7 8">
    <name type="scientific">Dioscorea zingiberensis</name>
    <dbReference type="NCBI Taxonomy" id="325984"/>
    <lineage>
        <taxon>Eukaryota</taxon>
        <taxon>Viridiplantae</taxon>
        <taxon>Streptophyta</taxon>
        <taxon>Embryophyta</taxon>
        <taxon>Tracheophyta</taxon>
        <taxon>Spermatophyta</taxon>
        <taxon>Magnoliopsida</taxon>
        <taxon>Liliopsida</taxon>
        <taxon>Dioscoreales</taxon>
        <taxon>Dioscoreaceae</taxon>
        <taxon>Dioscorea</taxon>
    </lineage>
</organism>
<reference evidence="7" key="1">
    <citation type="submission" date="2021-03" db="EMBL/GenBank/DDBJ databases">
        <authorList>
            <person name="Li Z."/>
            <person name="Yang C."/>
        </authorList>
    </citation>
    <scope>NUCLEOTIDE SEQUENCE</scope>
    <source>
        <strain evidence="7">Dzin_1.0</strain>
        <tissue evidence="7">Leaf</tissue>
    </source>
</reference>
<proteinExistence type="predicted"/>
<dbReference type="InterPro" id="IPR044610">
    <property type="entry name" value="GLCAT14A/B/C"/>
</dbReference>
<dbReference type="GO" id="GO:0016020">
    <property type="term" value="C:membrane"/>
    <property type="evidence" value="ECO:0007669"/>
    <property type="project" value="UniProtKB-SubCell"/>
</dbReference>
<dbReference type="AlphaFoldDB" id="A0A9D5HEX2"/>
<keyword evidence="2" id="KW-0328">Glycosyltransferase</keyword>
<dbReference type="InterPro" id="IPR003406">
    <property type="entry name" value="Glyco_trans_14"/>
</dbReference>
<dbReference type="PANTHER" id="PTHR45719">
    <property type="entry name" value="GLYCOSYLTRANSFERASE"/>
    <property type="match status" value="1"/>
</dbReference>
<feature type="compositionally biased region" description="Basic and acidic residues" evidence="6">
    <location>
        <begin position="1"/>
        <end position="28"/>
    </location>
</feature>
<name>A0A9D5HEX2_9LILI</name>
<evidence type="ECO:0000313" key="7">
    <source>
        <dbReference type="EMBL" id="KAJ0973954.1"/>
    </source>
</evidence>
<evidence type="ECO:0000256" key="4">
    <source>
        <dbReference type="ARBA" id="ARBA00023136"/>
    </source>
</evidence>
<protein>
    <submittedName>
        <fullName evidence="7">Uncharacterized protein</fullName>
    </submittedName>
</protein>
<evidence type="ECO:0000256" key="1">
    <source>
        <dbReference type="ARBA" id="ARBA00004606"/>
    </source>
</evidence>
<sequence>MSSSRRKEAVGNDQQEDHNKREDKDDTSSARNKKKSAAADAETSAINKINNPLTKKARSSSVPFTLLKYDICGLEMRTNPLGSAWTVLSRSFAECRILGWDNLPRTLLLYYTNFISLPVVCNSDEYKNTTVNHDLHYIAWDAPPKQHPLSYSLRGSSRGMIRELLQWRKGQLSYGGWCSGGKNGKCSGSIVEDNMGELRPGQGSRRLKALLTK</sequence>
<dbReference type="OrthoDB" id="2019572at2759"/>
<accession>A0A9D5HEX2</accession>
<evidence type="ECO:0000313" key="8">
    <source>
        <dbReference type="Proteomes" id="UP001085076"/>
    </source>
</evidence>
<comment type="subcellular location">
    <subcellularLocation>
        <location evidence="1">Membrane</location>
        <topology evidence="1">Single-pass type II membrane protein</topology>
    </subcellularLocation>
</comment>
<dbReference type="Proteomes" id="UP001085076">
    <property type="component" value="Miscellaneous, Linkage group lg04"/>
</dbReference>
<keyword evidence="8" id="KW-1185">Reference proteome</keyword>
<dbReference type="Pfam" id="PF02485">
    <property type="entry name" value="Branch"/>
    <property type="match status" value="1"/>
</dbReference>
<evidence type="ECO:0000256" key="3">
    <source>
        <dbReference type="ARBA" id="ARBA00022679"/>
    </source>
</evidence>
<dbReference type="GO" id="GO:0015020">
    <property type="term" value="F:glucuronosyltransferase activity"/>
    <property type="evidence" value="ECO:0007669"/>
    <property type="project" value="InterPro"/>
</dbReference>
<keyword evidence="5" id="KW-0325">Glycoprotein</keyword>
<evidence type="ECO:0000256" key="5">
    <source>
        <dbReference type="ARBA" id="ARBA00023180"/>
    </source>
</evidence>
<evidence type="ECO:0000256" key="2">
    <source>
        <dbReference type="ARBA" id="ARBA00022676"/>
    </source>
</evidence>
<keyword evidence="3" id="KW-0808">Transferase</keyword>
<gene>
    <name evidence="7" type="ORF">J5N97_015919</name>
</gene>
<comment type="caution">
    <text evidence="7">The sequence shown here is derived from an EMBL/GenBank/DDBJ whole genome shotgun (WGS) entry which is preliminary data.</text>
</comment>
<dbReference type="PANTHER" id="PTHR45719:SF4">
    <property type="entry name" value="CORE-2_I-BRANCHING BETA-1,6-N-ACETYLGLUCOSAMINYLTRANSFERASE FAMILY PROTEIN"/>
    <property type="match status" value="1"/>
</dbReference>
<reference evidence="7" key="2">
    <citation type="journal article" date="2022" name="Hortic Res">
        <title>The genome of Dioscorea zingiberensis sheds light on the biosynthesis, origin and evolution of the medicinally important diosgenin saponins.</title>
        <authorList>
            <person name="Li Y."/>
            <person name="Tan C."/>
            <person name="Li Z."/>
            <person name="Guo J."/>
            <person name="Li S."/>
            <person name="Chen X."/>
            <person name="Wang C."/>
            <person name="Dai X."/>
            <person name="Yang H."/>
            <person name="Song W."/>
            <person name="Hou L."/>
            <person name="Xu J."/>
            <person name="Tong Z."/>
            <person name="Xu A."/>
            <person name="Yuan X."/>
            <person name="Wang W."/>
            <person name="Yang Q."/>
            <person name="Chen L."/>
            <person name="Sun Z."/>
            <person name="Wang K."/>
            <person name="Pan B."/>
            <person name="Chen J."/>
            <person name="Bao Y."/>
            <person name="Liu F."/>
            <person name="Qi X."/>
            <person name="Gang D.R."/>
            <person name="Wen J."/>
            <person name="Li J."/>
        </authorList>
    </citation>
    <scope>NUCLEOTIDE SEQUENCE</scope>
    <source>
        <strain evidence="7">Dzin_1.0</strain>
    </source>
</reference>
<evidence type="ECO:0000256" key="6">
    <source>
        <dbReference type="SAM" id="MobiDB-lite"/>
    </source>
</evidence>